<evidence type="ECO:0000313" key="5">
    <source>
        <dbReference type="EMBL" id="MFD0761346.1"/>
    </source>
</evidence>
<dbReference type="Pfam" id="PF01168">
    <property type="entry name" value="Ala_racemase_N"/>
    <property type="match status" value="1"/>
</dbReference>
<evidence type="ECO:0000313" key="6">
    <source>
        <dbReference type="Proteomes" id="UP001597032"/>
    </source>
</evidence>
<dbReference type="RefSeq" id="WP_298265220.1">
    <property type="nucleotide sequence ID" value="NZ_JBHTIC010000005.1"/>
</dbReference>
<dbReference type="EMBL" id="JBHTIC010000005">
    <property type="protein sequence ID" value="MFD0761346.1"/>
    <property type="molecule type" value="Genomic_DNA"/>
</dbReference>
<dbReference type="CDD" id="cd06815">
    <property type="entry name" value="PLPDE_III_AR_like_1"/>
    <property type="match status" value="1"/>
</dbReference>
<keyword evidence="2" id="KW-0663">Pyridoxal phosphate</keyword>
<evidence type="ECO:0000256" key="3">
    <source>
        <dbReference type="ARBA" id="ARBA00023235"/>
    </source>
</evidence>
<dbReference type="SUPFAM" id="SSF51419">
    <property type="entry name" value="PLP-binding barrel"/>
    <property type="match status" value="1"/>
</dbReference>
<keyword evidence="3" id="KW-0413">Isomerase</keyword>
<sequence>MAFVTLNKKSLETNYNYLKQLFKKHDKEWSPVVKMLCGHKEFLEFLLSLGDEQVCDARLTNLKIIKSINPKVETIYIKPPAKRSIKNVVKYADVSFNTEYTTIKWLSEEAIRQKKIHRIIIMIELGDLREGILGEHLLEFYKKVFELPNIKVVGIGANLNCLSGVMPSKDKLIQLSLYEQLIEAKFGKKIENVTGGSSVMIPLLQKKQIPKGVNHFRIGETLFFGIDLFSNKTIPKMKNDVFLLHAEIIEITEKPIVPYGDLEENPSGEMLEINPEDYGTTHKRGILDIGLLDISTTDFLQPVDKKITFIGASSDMLVVDLSNSRKRYKVGDVVSFKMKYMGALRIMNSRYIEKKLI</sequence>
<accession>A0ABW2Z5Y7</accession>
<proteinExistence type="predicted"/>
<feature type="domain" description="Alanine racemase N-terminal" evidence="4">
    <location>
        <begin position="7"/>
        <end position="224"/>
    </location>
</feature>
<dbReference type="InterPro" id="IPR029066">
    <property type="entry name" value="PLP-binding_barrel"/>
</dbReference>
<comment type="cofactor">
    <cofactor evidence="1">
        <name>pyridoxal 5'-phosphate</name>
        <dbReference type="ChEBI" id="CHEBI:597326"/>
    </cofactor>
</comment>
<evidence type="ECO:0000256" key="1">
    <source>
        <dbReference type="ARBA" id="ARBA00001933"/>
    </source>
</evidence>
<organism evidence="5 6">
    <name type="scientific">Lutibacter aestuarii</name>
    <dbReference type="NCBI Taxonomy" id="861111"/>
    <lineage>
        <taxon>Bacteria</taxon>
        <taxon>Pseudomonadati</taxon>
        <taxon>Bacteroidota</taxon>
        <taxon>Flavobacteriia</taxon>
        <taxon>Flavobacteriales</taxon>
        <taxon>Flavobacteriaceae</taxon>
        <taxon>Lutibacter</taxon>
    </lineage>
</organism>
<protein>
    <submittedName>
        <fullName evidence="5">Alanine/ornithine racemase family PLP-dependent enzyme</fullName>
    </submittedName>
</protein>
<dbReference type="Gene3D" id="3.20.20.10">
    <property type="entry name" value="Alanine racemase"/>
    <property type="match status" value="1"/>
</dbReference>
<dbReference type="Proteomes" id="UP001597032">
    <property type="component" value="Unassembled WGS sequence"/>
</dbReference>
<evidence type="ECO:0000256" key="2">
    <source>
        <dbReference type="ARBA" id="ARBA00022898"/>
    </source>
</evidence>
<dbReference type="PANTHER" id="PTHR30511:SF3">
    <property type="entry name" value="LYSINE RACEMASE"/>
    <property type="match status" value="1"/>
</dbReference>
<evidence type="ECO:0000259" key="4">
    <source>
        <dbReference type="Pfam" id="PF01168"/>
    </source>
</evidence>
<reference evidence="6" key="1">
    <citation type="journal article" date="2019" name="Int. J. Syst. Evol. Microbiol.">
        <title>The Global Catalogue of Microorganisms (GCM) 10K type strain sequencing project: providing services to taxonomists for standard genome sequencing and annotation.</title>
        <authorList>
            <consortium name="The Broad Institute Genomics Platform"/>
            <consortium name="The Broad Institute Genome Sequencing Center for Infectious Disease"/>
            <person name="Wu L."/>
            <person name="Ma J."/>
        </authorList>
    </citation>
    <scope>NUCLEOTIDE SEQUENCE [LARGE SCALE GENOMIC DNA]</scope>
    <source>
        <strain evidence="6">CCUG 60022</strain>
    </source>
</reference>
<name>A0ABW2Z5Y7_9FLAO</name>
<dbReference type="InterPro" id="IPR001608">
    <property type="entry name" value="Ala_racemase_N"/>
</dbReference>
<comment type="caution">
    <text evidence="5">The sequence shown here is derived from an EMBL/GenBank/DDBJ whole genome shotgun (WGS) entry which is preliminary data.</text>
</comment>
<gene>
    <name evidence="5" type="ORF">ACFQZW_04575</name>
</gene>
<dbReference type="PANTHER" id="PTHR30511">
    <property type="entry name" value="ALANINE RACEMASE"/>
    <property type="match status" value="1"/>
</dbReference>
<keyword evidence="6" id="KW-1185">Reference proteome</keyword>
<dbReference type="InterPro" id="IPR000821">
    <property type="entry name" value="Ala_racemase"/>
</dbReference>